<gene>
    <name evidence="1" type="primary">VP7</name>
</gene>
<protein>
    <submittedName>
        <fullName evidence="1">VP7</fullName>
    </submittedName>
</protein>
<reference evidence="1" key="1">
    <citation type="journal article" date="2021" name="Virus Evol.">
        <title>Exploration of the Ixodes ricinus virosphere unveils an extensive virus diversity including novel coltiviruses and other reoviruses.</title>
        <authorList>
            <person name="Vanmechelen B."/>
            <person name="Merino M."/>
            <person name="Vergote V."/>
            <person name="Laenen L."/>
            <person name="Thijssen M."/>
            <person name="Marti-Carreras J."/>
            <person name="Claerebout E."/>
            <person name="Maes P."/>
        </authorList>
    </citation>
    <scope>NUCLEOTIDE SEQUENCE</scope>
    <source>
        <strain evidence="1">P8</strain>
    </source>
</reference>
<name>A0A8G0QGF4_9REOV</name>
<evidence type="ECO:0000313" key="1">
    <source>
        <dbReference type="EMBL" id="QYV43125.1"/>
    </source>
</evidence>
<dbReference type="EMBL" id="MW874111">
    <property type="protein sequence ID" value="QYV43125.1"/>
    <property type="molecule type" value="Genomic_RNA"/>
</dbReference>
<organism evidence="1">
    <name type="scientific">Zoersel tick virus</name>
    <dbReference type="NCBI Taxonomy" id="2867438"/>
    <lineage>
        <taxon>Viruses</taxon>
        <taxon>Riboviria</taxon>
        <taxon>Orthornavirae</taxon>
        <taxon>Duplornaviricota</taxon>
        <taxon>Resentoviricetes</taxon>
        <taxon>Reovirales</taxon>
    </lineage>
</organism>
<sequence>MPRRNVVKNPQKMSLLINQYNMVCQYFQSHYAVLSPYELDEQEKLLPPPNDLSVRRITYFDVLGDPIIVNNLRQELEDEVITEEMLLYDLNIDRTNLETFYTTFLRGMHLSLLKVGYNVQIGALTYQPGIELMSLAPRASTISTDTSVETSHESRTQDSVLNQEDVEVNLDNVDAISDDINAFELDIELIGIDGLTSDSRMPLVLLQGLNVLRPDGIGMNEEEFLTECVQLDNGFEFRHISVVPPRRNQIINNTISRFDDVRGQLCTKLFIGLQEAISIDRMLPSAIAYWKSLVTRRYFIAKDSRVFSRTYKDGRDDVINYTSETRAAMYFNGLLAVAVDCMLSNVISSRVINHFYDVIINFIFSGHSDFSLKIEYYVMIGGERYDIALEEILRSFWEVDWLCVLWNVMTDKASEREITLFKIWCITTLTRSGSAFKRPDVATVPPYGPIQYRAFKGFTPGKTIKLKELSREMKRVTCNPSSLEIKSNGQYSYIYPSTKGITLPEMICFQDDRHVKILLYFTAAIISKTYTEIEINDIMSKNCLSG</sequence>
<accession>A0A8G0QGF4</accession>
<proteinExistence type="predicted"/>